<dbReference type="AlphaFoldDB" id="A0A6M3ZUS9"/>
<accession>A0A6M3ZUS9</accession>
<gene>
    <name evidence="1" type="ORF">C798_19420</name>
</gene>
<dbReference type="Proteomes" id="UP000501648">
    <property type="component" value="Chromosome"/>
</dbReference>
<dbReference type="EMBL" id="CP008956">
    <property type="protein sequence ID" value="QJQ02328.1"/>
    <property type="molecule type" value="Genomic_DNA"/>
</dbReference>
<sequence>MAEAILAKAHVHNIVIEDVLCEVSGDLEIDEQVLESFVRLLRPAVDDVVAVCLDGDRLHSEVTRQIKKLSVISPLAAAAFGLFASNLAAGL</sequence>
<proteinExistence type="predicted"/>
<evidence type="ECO:0000313" key="2">
    <source>
        <dbReference type="Proteomes" id="UP000501648"/>
    </source>
</evidence>
<protein>
    <submittedName>
        <fullName evidence="1">Uncharacterized protein</fullName>
    </submittedName>
</protein>
<organism evidence="1 2">
    <name type="scientific">Herbaspirillum rubrisubalbicans Os34</name>
    <dbReference type="NCBI Taxonomy" id="1235827"/>
    <lineage>
        <taxon>Bacteria</taxon>
        <taxon>Pseudomonadati</taxon>
        <taxon>Pseudomonadota</taxon>
        <taxon>Betaproteobacteria</taxon>
        <taxon>Burkholderiales</taxon>
        <taxon>Oxalobacteraceae</taxon>
        <taxon>Herbaspirillum</taxon>
    </lineage>
</organism>
<reference evidence="1 2" key="1">
    <citation type="journal article" date="2012" name="J. Bacteriol.">
        <title>Genome sequence of the pathogenic Herbaspirillum seropedicae strain Os34, isolated from rice roots.</title>
        <authorList>
            <person name="Ye W."/>
            <person name="Ye S."/>
            <person name="Liu J."/>
            <person name="Chang S."/>
            <person name="Chen M."/>
            <person name="Zhu B."/>
            <person name="Guo L."/>
            <person name="An Q."/>
        </authorList>
    </citation>
    <scope>NUCLEOTIDE SEQUENCE [LARGE SCALE GENOMIC DNA]</scope>
    <source>
        <strain evidence="1 2">Os34</strain>
    </source>
</reference>
<dbReference type="RefSeq" id="WP_017455508.1">
    <property type="nucleotide sequence ID" value="NZ_CP008956.1"/>
</dbReference>
<evidence type="ECO:0000313" key="1">
    <source>
        <dbReference type="EMBL" id="QJQ02328.1"/>
    </source>
</evidence>
<name>A0A6M3ZUS9_9BURK</name>